<proteinExistence type="predicted"/>
<comment type="caution">
    <text evidence="2">The sequence shown here is derived from an EMBL/GenBank/DDBJ whole genome shotgun (WGS) entry which is preliminary data.</text>
</comment>
<evidence type="ECO:0000313" key="3">
    <source>
        <dbReference type="Proteomes" id="UP000886520"/>
    </source>
</evidence>
<name>A0A9D4V843_ADICA</name>
<sequence>MFNNQGWQRQQQYSQWRPQFNQRGPPFRGNFNSSGGPRFGGWQNSRPSLGGKLGSAAAVAELAATTTRMESTGVELSRGESATTAKRASAAIASTTSTVS</sequence>
<gene>
    <name evidence="2" type="ORF">GOP47_0004368</name>
</gene>
<evidence type="ECO:0000256" key="1">
    <source>
        <dbReference type="SAM" id="MobiDB-lite"/>
    </source>
</evidence>
<reference evidence="2" key="1">
    <citation type="submission" date="2021-01" db="EMBL/GenBank/DDBJ databases">
        <title>Adiantum capillus-veneris genome.</title>
        <authorList>
            <person name="Fang Y."/>
            <person name="Liao Q."/>
        </authorList>
    </citation>
    <scope>NUCLEOTIDE SEQUENCE</scope>
    <source>
        <strain evidence="2">H3</strain>
        <tissue evidence="2">Leaf</tissue>
    </source>
</reference>
<organism evidence="2 3">
    <name type="scientific">Adiantum capillus-veneris</name>
    <name type="common">Maidenhair fern</name>
    <dbReference type="NCBI Taxonomy" id="13818"/>
    <lineage>
        <taxon>Eukaryota</taxon>
        <taxon>Viridiplantae</taxon>
        <taxon>Streptophyta</taxon>
        <taxon>Embryophyta</taxon>
        <taxon>Tracheophyta</taxon>
        <taxon>Polypodiopsida</taxon>
        <taxon>Polypodiidae</taxon>
        <taxon>Polypodiales</taxon>
        <taxon>Pteridineae</taxon>
        <taxon>Pteridaceae</taxon>
        <taxon>Vittarioideae</taxon>
        <taxon>Adiantum</taxon>
    </lineage>
</organism>
<keyword evidence="3" id="KW-1185">Reference proteome</keyword>
<feature type="region of interest" description="Disordered" evidence="1">
    <location>
        <begin position="1"/>
        <end position="49"/>
    </location>
</feature>
<feature type="compositionally biased region" description="Low complexity" evidence="1">
    <location>
        <begin position="1"/>
        <end position="19"/>
    </location>
</feature>
<feature type="compositionally biased region" description="Low complexity" evidence="1">
    <location>
        <begin position="81"/>
        <end position="100"/>
    </location>
</feature>
<feature type="region of interest" description="Disordered" evidence="1">
    <location>
        <begin position="67"/>
        <end position="100"/>
    </location>
</feature>
<dbReference type="AlphaFoldDB" id="A0A9D4V843"/>
<dbReference type="EMBL" id="JABFUD020000004">
    <property type="protein sequence ID" value="KAI5081185.1"/>
    <property type="molecule type" value="Genomic_DNA"/>
</dbReference>
<protein>
    <submittedName>
        <fullName evidence="2">Uncharacterized protein</fullName>
    </submittedName>
</protein>
<accession>A0A9D4V843</accession>
<dbReference type="Proteomes" id="UP000886520">
    <property type="component" value="Chromosome 4"/>
</dbReference>
<evidence type="ECO:0000313" key="2">
    <source>
        <dbReference type="EMBL" id="KAI5081185.1"/>
    </source>
</evidence>